<dbReference type="GO" id="GO:0003677">
    <property type="term" value="F:DNA binding"/>
    <property type="evidence" value="ECO:0007669"/>
    <property type="project" value="InterPro"/>
</dbReference>
<dbReference type="GO" id="GO:0004803">
    <property type="term" value="F:transposase activity"/>
    <property type="evidence" value="ECO:0007669"/>
    <property type="project" value="InterPro"/>
</dbReference>
<evidence type="ECO:0000256" key="1">
    <source>
        <dbReference type="SAM" id="Phobius"/>
    </source>
</evidence>
<keyword evidence="1" id="KW-1133">Transmembrane helix</keyword>
<dbReference type="PANTHER" id="PTHR30007">
    <property type="entry name" value="PHP DOMAIN PROTEIN"/>
    <property type="match status" value="1"/>
</dbReference>
<keyword evidence="4" id="KW-1185">Reference proteome</keyword>
<organism evidence="3 4">
    <name type="scientific">Kineosporia babensis</name>
    <dbReference type="NCBI Taxonomy" id="499548"/>
    <lineage>
        <taxon>Bacteria</taxon>
        <taxon>Bacillati</taxon>
        <taxon>Actinomycetota</taxon>
        <taxon>Actinomycetes</taxon>
        <taxon>Kineosporiales</taxon>
        <taxon>Kineosporiaceae</taxon>
        <taxon>Kineosporia</taxon>
    </lineage>
</organism>
<keyword evidence="1" id="KW-0812">Transmembrane</keyword>
<dbReference type="Proteomes" id="UP001138997">
    <property type="component" value="Unassembled WGS sequence"/>
</dbReference>
<dbReference type="AlphaFoldDB" id="A0A9X1SYC3"/>
<gene>
    <name evidence="3" type="ORF">LR394_39930</name>
</gene>
<feature type="domain" description="Transposase IS4-like" evidence="2">
    <location>
        <begin position="122"/>
        <end position="256"/>
    </location>
</feature>
<dbReference type="NCBIfam" id="NF033580">
    <property type="entry name" value="transpos_IS5_3"/>
    <property type="match status" value="1"/>
</dbReference>
<dbReference type="GO" id="GO:0006313">
    <property type="term" value="P:DNA transposition"/>
    <property type="evidence" value="ECO:0007669"/>
    <property type="project" value="InterPro"/>
</dbReference>
<dbReference type="PANTHER" id="PTHR30007:SF0">
    <property type="entry name" value="TRANSPOSASE"/>
    <property type="match status" value="1"/>
</dbReference>
<reference evidence="3" key="1">
    <citation type="submission" date="2021-11" db="EMBL/GenBank/DDBJ databases">
        <title>Streptomyces corallinus and Kineosporia corallina sp. nov., two new coral-derived marine actinobacteria.</title>
        <authorList>
            <person name="Buangrab K."/>
            <person name="Sutthacheep M."/>
            <person name="Yeemin T."/>
            <person name="Harunari E."/>
            <person name="Igarashi Y."/>
            <person name="Sripreechasak P."/>
            <person name="Kanchanasin P."/>
            <person name="Tanasupawat S."/>
            <person name="Phongsopitanun W."/>
        </authorList>
    </citation>
    <scope>NUCLEOTIDE SEQUENCE</scope>
    <source>
        <strain evidence="3">JCM 31032</strain>
    </source>
</reference>
<dbReference type="Pfam" id="PF01609">
    <property type="entry name" value="DDE_Tnp_1"/>
    <property type="match status" value="1"/>
</dbReference>
<comment type="caution">
    <text evidence="3">The sequence shown here is derived from an EMBL/GenBank/DDBJ whole genome shotgun (WGS) entry which is preliminary data.</text>
</comment>
<proteinExistence type="predicted"/>
<evidence type="ECO:0000313" key="4">
    <source>
        <dbReference type="Proteomes" id="UP001138997"/>
    </source>
</evidence>
<evidence type="ECO:0000259" key="2">
    <source>
        <dbReference type="Pfam" id="PF01609"/>
    </source>
</evidence>
<feature type="transmembrane region" description="Helical" evidence="1">
    <location>
        <begin position="246"/>
        <end position="265"/>
    </location>
</feature>
<evidence type="ECO:0000313" key="3">
    <source>
        <dbReference type="EMBL" id="MCD5317082.1"/>
    </source>
</evidence>
<dbReference type="InterPro" id="IPR002559">
    <property type="entry name" value="Transposase_11"/>
</dbReference>
<keyword evidence="1" id="KW-0472">Membrane</keyword>
<protein>
    <submittedName>
        <fullName evidence="3">IS5 family transposase</fullName>
    </submittedName>
</protein>
<dbReference type="RefSeq" id="WP_231449933.1">
    <property type="nucleotide sequence ID" value="NZ_JAJOMB010000041.1"/>
</dbReference>
<accession>A0A9X1SYC3</accession>
<sequence length="284" mass="31507">MPVVPSCLLEPIWVEFEAAIGPDRQGYDPEHPLGCHRRAISSRVVFEHLVDALVHGSGYERIASTACSDSTIRRRLKKWAEAVVAQHVHAMALAAYDLIIGLELQDLSVDGCMTKAPCGGEKAGPSPVDRRRGGLKRSIATEARGIPVGIVSAGAKRHDSPLLEPTLTAAQHQSGLLPDQVTLHLDAGYDSQKTRDLLACRGFDGEISRRGIPAPIQAGRRWVVERTHSWMNGYGKLRRCTDKNSAVVDFYLYLAAAFVTVRQLIQQARKRYRWDTRPTTRRLR</sequence>
<name>A0A9X1SYC3_9ACTN</name>
<dbReference type="EMBL" id="JAJOMB010000041">
    <property type="protein sequence ID" value="MCD5317082.1"/>
    <property type="molecule type" value="Genomic_DNA"/>
</dbReference>